<feature type="region of interest" description="Disordered" evidence="1">
    <location>
        <begin position="274"/>
        <end position="312"/>
    </location>
</feature>
<feature type="compositionally biased region" description="Low complexity" evidence="1">
    <location>
        <begin position="274"/>
        <end position="307"/>
    </location>
</feature>
<gene>
    <name evidence="3" type="ORF">HMPREF1624_02959</name>
</gene>
<dbReference type="Pfam" id="PF01661">
    <property type="entry name" value="Macro"/>
    <property type="match status" value="1"/>
</dbReference>
<dbReference type="OrthoDB" id="6077599at2759"/>
<evidence type="ECO:0000313" key="3">
    <source>
        <dbReference type="EMBL" id="ERT01705.1"/>
    </source>
</evidence>
<keyword evidence="4" id="KW-1185">Reference proteome</keyword>
<protein>
    <recommendedName>
        <fullName evidence="2">Macro domain-containing protein</fullName>
    </recommendedName>
</protein>
<reference evidence="4" key="1">
    <citation type="journal article" date="2014" name="Genome Announc.">
        <title>Genome sequence of the pathogenic fungus Sporothrix schenckii (ATCC 58251).</title>
        <authorList>
            <person name="Cuomo C.A."/>
            <person name="Rodriguez-Del Valle N."/>
            <person name="Perez-Sanchez L."/>
            <person name="Abouelleil A."/>
            <person name="Goldberg J."/>
            <person name="Young S."/>
            <person name="Zeng Q."/>
            <person name="Birren B.W."/>
        </authorList>
    </citation>
    <scope>NUCLEOTIDE SEQUENCE [LARGE SCALE GENOMIC DNA]</scope>
    <source>
        <strain evidence="4">ATCC 58251 / de Perez 2211183</strain>
    </source>
</reference>
<dbReference type="InterPro" id="IPR002589">
    <property type="entry name" value="Macro_dom"/>
</dbReference>
<dbReference type="EMBL" id="KI440843">
    <property type="protein sequence ID" value="ERT01705.1"/>
    <property type="molecule type" value="Genomic_DNA"/>
</dbReference>
<dbReference type="CDD" id="cd02908">
    <property type="entry name" value="Macro_OAADPr_deacetylase"/>
    <property type="match status" value="1"/>
</dbReference>
<accession>U7Q3V3</accession>
<dbReference type="PANTHER" id="PTHR11106:SF27">
    <property type="entry name" value="MACRO DOMAIN-CONTAINING PROTEIN"/>
    <property type="match status" value="1"/>
</dbReference>
<dbReference type="eggNOG" id="KOG2633">
    <property type="taxonomic scope" value="Eukaryota"/>
</dbReference>
<dbReference type="PANTHER" id="PTHR11106">
    <property type="entry name" value="GANGLIOSIDE INDUCED DIFFERENTIATION ASSOCIATED PROTEIN 2-RELATED"/>
    <property type="match status" value="1"/>
</dbReference>
<feature type="domain" description="Macro" evidence="2">
    <location>
        <begin position="40"/>
        <end position="222"/>
    </location>
</feature>
<dbReference type="Proteomes" id="UP000018087">
    <property type="component" value="Unassembled WGS sequence"/>
</dbReference>
<dbReference type="NCBIfam" id="NF001664">
    <property type="entry name" value="PRK00431.1-6"/>
    <property type="match status" value="1"/>
</dbReference>
<dbReference type="Gene3D" id="3.40.220.10">
    <property type="entry name" value="Leucine Aminopeptidase, subunit E, domain 1"/>
    <property type="match status" value="1"/>
</dbReference>
<evidence type="ECO:0000256" key="1">
    <source>
        <dbReference type="SAM" id="MobiDB-lite"/>
    </source>
</evidence>
<sequence length="333" mass="33725">MAARHGVVDVLSLPTLTQLYADGELGVPETVTLPVLKALQTTVQPSATINDKVVYIRGDLTKMNADAIVNAANRSLMGGGGVDGAIHRAAGFELYEACAPLGGCDTGDAKITPGFHLPARHVIHTVGPVYDDEDPQDSDRLLASCYQSSLRLAVASQVRTIAFCAISTGIYGFPSPQAAALAASTVRAFLEGEQGSKIDRVVFVTFEAKDVDAYLRALPIAFPPVPLSETEAEAGADGAAESAATVDATNDATNDANAGATNAGATNAGATNADGGPAAATGGGQAAPAPSVPNAPVAGAGDALAADARPDELLIEHEEVVQAEAPGEEAKTK</sequence>
<dbReference type="SMART" id="SM00506">
    <property type="entry name" value="A1pp"/>
    <property type="match status" value="1"/>
</dbReference>
<dbReference type="AlphaFoldDB" id="U7Q3V3"/>
<name>U7Q3V3_SPOS1</name>
<dbReference type="HOGENOM" id="CLU_046550_3_1_1"/>
<dbReference type="PROSITE" id="PS51154">
    <property type="entry name" value="MACRO"/>
    <property type="match status" value="1"/>
</dbReference>
<evidence type="ECO:0000259" key="2">
    <source>
        <dbReference type="PROSITE" id="PS51154"/>
    </source>
</evidence>
<organism evidence="3 4">
    <name type="scientific">Sporothrix schenckii (strain ATCC 58251 / de Perez 2211183)</name>
    <name type="common">Rose-picker's disease fungus</name>
    <dbReference type="NCBI Taxonomy" id="1391915"/>
    <lineage>
        <taxon>Eukaryota</taxon>
        <taxon>Fungi</taxon>
        <taxon>Dikarya</taxon>
        <taxon>Ascomycota</taxon>
        <taxon>Pezizomycotina</taxon>
        <taxon>Sordariomycetes</taxon>
        <taxon>Sordariomycetidae</taxon>
        <taxon>Ophiostomatales</taxon>
        <taxon>Ophiostomataceae</taxon>
        <taxon>Sporothrix</taxon>
    </lineage>
</organism>
<dbReference type="SUPFAM" id="SSF52949">
    <property type="entry name" value="Macro domain-like"/>
    <property type="match status" value="1"/>
</dbReference>
<dbReference type="STRING" id="1391915.U7Q3V3"/>
<dbReference type="InterPro" id="IPR043472">
    <property type="entry name" value="Macro_dom-like"/>
</dbReference>
<proteinExistence type="predicted"/>
<evidence type="ECO:0000313" key="4">
    <source>
        <dbReference type="Proteomes" id="UP000018087"/>
    </source>
</evidence>